<reference evidence="1" key="2">
    <citation type="journal article" date="2015" name="Data Brief">
        <title>Shoot transcriptome of the giant reed, Arundo donax.</title>
        <authorList>
            <person name="Barrero R.A."/>
            <person name="Guerrero F.D."/>
            <person name="Moolhuijzen P."/>
            <person name="Goolsby J.A."/>
            <person name="Tidwell J."/>
            <person name="Bellgard S.E."/>
            <person name="Bellgard M.I."/>
        </authorList>
    </citation>
    <scope>NUCLEOTIDE SEQUENCE</scope>
    <source>
        <tissue evidence="1">Shoot tissue taken approximately 20 cm above the soil surface</tissue>
    </source>
</reference>
<evidence type="ECO:0000313" key="1">
    <source>
        <dbReference type="EMBL" id="JAD76079.1"/>
    </source>
</evidence>
<sequence>MARAPPRPSAAATTVARLHTAAALASTTE</sequence>
<name>A0A0A9CIG4_ARUDO</name>
<protein>
    <submittedName>
        <fullName evidence="1">Uncharacterized protein</fullName>
    </submittedName>
</protein>
<accession>A0A0A9CIG4</accession>
<reference evidence="1" key="1">
    <citation type="submission" date="2014-09" db="EMBL/GenBank/DDBJ databases">
        <authorList>
            <person name="Magalhaes I.L.F."/>
            <person name="Oliveira U."/>
            <person name="Santos F.R."/>
            <person name="Vidigal T.H.D.A."/>
            <person name="Brescovit A.D."/>
            <person name="Santos A.J."/>
        </authorList>
    </citation>
    <scope>NUCLEOTIDE SEQUENCE</scope>
    <source>
        <tissue evidence="1">Shoot tissue taken approximately 20 cm above the soil surface</tissue>
    </source>
</reference>
<proteinExistence type="predicted"/>
<organism evidence="1">
    <name type="scientific">Arundo donax</name>
    <name type="common">Giant reed</name>
    <name type="synonym">Donax arundinaceus</name>
    <dbReference type="NCBI Taxonomy" id="35708"/>
    <lineage>
        <taxon>Eukaryota</taxon>
        <taxon>Viridiplantae</taxon>
        <taxon>Streptophyta</taxon>
        <taxon>Embryophyta</taxon>
        <taxon>Tracheophyta</taxon>
        <taxon>Spermatophyta</taxon>
        <taxon>Magnoliopsida</taxon>
        <taxon>Liliopsida</taxon>
        <taxon>Poales</taxon>
        <taxon>Poaceae</taxon>
        <taxon>PACMAD clade</taxon>
        <taxon>Arundinoideae</taxon>
        <taxon>Arundineae</taxon>
        <taxon>Arundo</taxon>
    </lineage>
</organism>
<dbReference type="EMBL" id="GBRH01221816">
    <property type="protein sequence ID" value="JAD76079.1"/>
    <property type="molecule type" value="Transcribed_RNA"/>
</dbReference>
<dbReference type="AlphaFoldDB" id="A0A0A9CIG4"/>